<dbReference type="Proteomes" id="UP000050417">
    <property type="component" value="Unassembled WGS sequence"/>
</dbReference>
<dbReference type="GO" id="GO:0032787">
    <property type="term" value="P:monocarboxylic acid metabolic process"/>
    <property type="evidence" value="ECO:0007669"/>
    <property type="project" value="UniProtKB-ARBA"/>
</dbReference>
<dbReference type="Pfam" id="PF13561">
    <property type="entry name" value="adh_short_C2"/>
    <property type="match status" value="1"/>
</dbReference>
<dbReference type="PANTHER" id="PTHR42879">
    <property type="entry name" value="3-OXOACYL-(ACYL-CARRIER-PROTEIN) REDUCTASE"/>
    <property type="match status" value="1"/>
</dbReference>
<gene>
    <name evidence="3" type="ORF">ADN00_06010</name>
</gene>
<dbReference type="EMBL" id="LGCL01000016">
    <property type="protein sequence ID" value="KPL78879.1"/>
    <property type="molecule type" value="Genomic_DNA"/>
</dbReference>
<keyword evidence="4" id="KW-1185">Reference proteome</keyword>
<evidence type="ECO:0000313" key="3">
    <source>
        <dbReference type="EMBL" id="KPL78879.1"/>
    </source>
</evidence>
<evidence type="ECO:0000256" key="1">
    <source>
        <dbReference type="ARBA" id="ARBA00006484"/>
    </source>
</evidence>
<dbReference type="AlphaFoldDB" id="A0A0P6XFA0"/>
<comment type="caution">
    <text evidence="3">The sequence shown here is derived from an EMBL/GenBank/DDBJ whole genome shotgun (WGS) entry which is preliminary data.</text>
</comment>
<dbReference type="GO" id="GO:0016491">
    <property type="term" value="F:oxidoreductase activity"/>
    <property type="evidence" value="ECO:0007669"/>
    <property type="project" value="UniProtKB-KW"/>
</dbReference>
<reference evidence="3 4" key="1">
    <citation type="submission" date="2015-07" db="EMBL/GenBank/DDBJ databases">
        <title>Genome sequence of Ornatilinea apprima DSM 23815.</title>
        <authorList>
            <person name="Hemp J."/>
            <person name="Ward L.M."/>
            <person name="Pace L.A."/>
            <person name="Fischer W.W."/>
        </authorList>
    </citation>
    <scope>NUCLEOTIDE SEQUENCE [LARGE SCALE GENOMIC DNA]</scope>
    <source>
        <strain evidence="3 4">P3M-1</strain>
    </source>
</reference>
<dbReference type="PANTHER" id="PTHR42879:SF2">
    <property type="entry name" value="3-OXOACYL-[ACYL-CARRIER-PROTEIN] REDUCTASE FABG"/>
    <property type="match status" value="1"/>
</dbReference>
<comment type="similarity">
    <text evidence="1">Belongs to the short-chain dehydrogenases/reductases (SDR) family.</text>
</comment>
<dbReference type="PRINTS" id="PR00080">
    <property type="entry name" value="SDRFAMILY"/>
</dbReference>
<dbReference type="InterPro" id="IPR002347">
    <property type="entry name" value="SDR_fam"/>
</dbReference>
<organism evidence="3 4">
    <name type="scientific">Ornatilinea apprima</name>
    <dbReference type="NCBI Taxonomy" id="1134406"/>
    <lineage>
        <taxon>Bacteria</taxon>
        <taxon>Bacillati</taxon>
        <taxon>Chloroflexota</taxon>
        <taxon>Anaerolineae</taxon>
        <taxon>Anaerolineales</taxon>
        <taxon>Anaerolineaceae</taxon>
        <taxon>Ornatilinea</taxon>
    </lineage>
</organism>
<proteinExistence type="inferred from homology"/>
<dbReference type="SUPFAM" id="SSF51735">
    <property type="entry name" value="NAD(P)-binding Rossmann-fold domains"/>
    <property type="match status" value="1"/>
</dbReference>
<dbReference type="PRINTS" id="PR00081">
    <property type="entry name" value="GDHRDH"/>
</dbReference>
<dbReference type="NCBIfam" id="NF005559">
    <property type="entry name" value="PRK07231.1"/>
    <property type="match status" value="1"/>
</dbReference>
<dbReference type="PROSITE" id="PS00061">
    <property type="entry name" value="ADH_SHORT"/>
    <property type="match status" value="1"/>
</dbReference>
<dbReference type="InterPro" id="IPR050259">
    <property type="entry name" value="SDR"/>
</dbReference>
<evidence type="ECO:0000313" key="4">
    <source>
        <dbReference type="Proteomes" id="UP000050417"/>
    </source>
</evidence>
<dbReference type="InterPro" id="IPR020904">
    <property type="entry name" value="Sc_DH/Rdtase_CS"/>
</dbReference>
<evidence type="ECO:0008006" key="5">
    <source>
        <dbReference type="Google" id="ProtNLM"/>
    </source>
</evidence>
<name>A0A0P6XFA0_9CHLR</name>
<evidence type="ECO:0000256" key="2">
    <source>
        <dbReference type="ARBA" id="ARBA00023002"/>
    </source>
</evidence>
<dbReference type="Gene3D" id="3.40.50.720">
    <property type="entry name" value="NAD(P)-binding Rossmann-like Domain"/>
    <property type="match status" value="1"/>
</dbReference>
<keyword evidence="2" id="KW-0560">Oxidoreductase</keyword>
<dbReference type="FunFam" id="3.40.50.720:FF:000084">
    <property type="entry name" value="Short-chain dehydrogenase reductase"/>
    <property type="match status" value="1"/>
</dbReference>
<accession>A0A0P6XFA0</accession>
<sequence length="253" mass="26700">MDFKGKTVIVTGGSRGIGAAISYMFAANGANVMVDYLPVEKDIEGLKQLEQEVHNIGGVVDSFGGDVASPEEMDQLVAKTLERFGGLDILVNSAGFTRPATVESMTPDLWKSGIEVNLSGAFYITQAASRHMISQGSGKIIFIGSAGSITGGGGSVAYSAAKAGINGMVRALSKELAPKGINVNAVLPALIETDLLRDKEPDVEKRNKYIQRIPIGRFGTPEDVAYMVLFLASEYAGFISGQNIIVDGGSTYK</sequence>
<dbReference type="InterPro" id="IPR036291">
    <property type="entry name" value="NAD(P)-bd_dom_sf"/>
</dbReference>
<protein>
    <recommendedName>
        <fullName evidence="5">Short-chain dehydrogenase</fullName>
    </recommendedName>
</protein>
<dbReference type="STRING" id="1134406.ADN00_06010"/>